<dbReference type="GO" id="GO:0005829">
    <property type="term" value="C:cytosol"/>
    <property type="evidence" value="ECO:0007669"/>
    <property type="project" value="TreeGrafter"/>
</dbReference>
<dbReference type="SUPFAM" id="SSF53633">
    <property type="entry name" value="Carbamate kinase-like"/>
    <property type="match status" value="1"/>
</dbReference>
<comment type="caution">
    <text evidence="13">The sequence shown here is derived from an EMBL/GenBank/DDBJ whole genome shotgun (WGS) entry which is preliminary data.</text>
</comment>
<evidence type="ECO:0000256" key="4">
    <source>
        <dbReference type="ARBA" id="ARBA00022741"/>
    </source>
</evidence>
<dbReference type="Gene3D" id="3.30.70.260">
    <property type="match status" value="2"/>
</dbReference>
<dbReference type="GO" id="GO:0009088">
    <property type="term" value="P:threonine biosynthetic process"/>
    <property type="evidence" value="ECO:0007669"/>
    <property type="project" value="UniProtKB-UniPathway"/>
</dbReference>
<evidence type="ECO:0000256" key="9">
    <source>
        <dbReference type="PIRSR" id="PIRSR000726-1"/>
    </source>
</evidence>
<dbReference type="CDD" id="cd04917">
    <property type="entry name" value="ACT_AKiii-LysC-EC_2"/>
    <property type="match status" value="1"/>
</dbReference>
<dbReference type="NCBIfam" id="TIGR00657">
    <property type="entry name" value="asp_kinases"/>
    <property type="match status" value="1"/>
</dbReference>
<dbReference type="AlphaFoldDB" id="A0A3A5JSQ3"/>
<dbReference type="RefSeq" id="WP_120064670.1">
    <property type="nucleotide sequence ID" value="NZ_QZWH01000020.1"/>
</dbReference>
<dbReference type="FunFam" id="3.30.70.260:FF:000023">
    <property type="entry name" value="Aspartokinase"/>
    <property type="match status" value="1"/>
</dbReference>
<dbReference type="FunFam" id="3.30.70.260:FF:000017">
    <property type="entry name" value="Aspartokinase"/>
    <property type="match status" value="1"/>
</dbReference>
<keyword evidence="11" id="KW-0028">Amino-acid biosynthesis</keyword>
<dbReference type="UniPathway" id="UPA00034">
    <property type="reaction ID" value="UER00015"/>
</dbReference>
<dbReference type="PROSITE" id="PS51671">
    <property type="entry name" value="ACT"/>
    <property type="match status" value="1"/>
</dbReference>
<dbReference type="NCBIfam" id="TIGR00656">
    <property type="entry name" value="asp_kin_monofn"/>
    <property type="match status" value="1"/>
</dbReference>
<comment type="pathway">
    <text evidence="1 11">Amino-acid biosynthesis; L-lysine biosynthesis via DAP pathway; (S)-tetrahydrodipicolinate from L-aspartate: step 1/4.</text>
</comment>
<dbReference type="InterPro" id="IPR054352">
    <property type="entry name" value="ACT_Aspartokinase"/>
</dbReference>
<dbReference type="SUPFAM" id="SSF55021">
    <property type="entry name" value="ACT-like"/>
    <property type="match status" value="2"/>
</dbReference>
<feature type="binding site" evidence="9">
    <location>
        <begin position="259"/>
        <end position="260"/>
    </location>
    <ligand>
        <name>ATP</name>
        <dbReference type="ChEBI" id="CHEBI:30616"/>
    </ligand>
</feature>
<dbReference type="PANTHER" id="PTHR21499">
    <property type="entry name" value="ASPARTATE KINASE"/>
    <property type="match status" value="1"/>
</dbReference>
<keyword evidence="4 9" id="KW-0547">Nucleotide-binding</keyword>
<evidence type="ECO:0000259" key="12">
    <source>
        <dbReference type="PROSITE" id="PS51671"/>
    </source>
</evidence>
<dbReference type="GO" id="GO:0009089">
    <property type="term" value="P:lysine biosynthetic process via diaminopimelate"/>
    <property type="evidence" value="ECO:0007669"/>
    <property type="project" value="UniProtKB-UniPathway"/>
</dbReference>
<sequence length="451" mass="48843">MSYPQTVIAKFGGTSVADYDAMNRSADVVLSDENVRVVVLSASAGITNLLVALAGGLEATERFVKLDAIRKIQYDIVERLANPQIIREEVERLLENITTLAEAASLATSTALTDELVSHGELMSTLLFVEILRERNVDAQWFDIRKIMRTNDRFGRAEPDVATLTELASQQLAPRLEQSLVITQGFIGSESKGRTTTLGRGGSDYTAALLGEALHASRVDIWTDVPGIYTTDPRMVPAAKRIDKIAFEEAAEMATFGAKVLHPATLLPAVRCGIPVFVGSSKDPKAGGTLVCNHTDNPPLFRALAVRRKQTLVTLHSMSMLHSHGFLAEVFNILAQHNVSVDLVTTSEVSVALTLDTTGSTSTSDSLLTTSLLTELSSLCRVEVEENLALVAIIGNQLSKACGVGKEVFGVLEPFNIRMICYGASSYNLCFLVPGDDAEKVVQKLHHNLFE</sequence>
<dbReference type="InterPro" id="IPR042199">
    <property type="entry name" value="AsparK_Bifunc_asparK/hSer_DH"/>
</dbReference>
<protein>
    <recommendedName>
        <fullName evidence="10">Aspartokinase</fullName>
        <ecNumber evidence="10">2.7.2.4</ecNumber>
    </recommendedName>
</protein>
<evidence type="ECO:0000256" key="7">
    <source>
        <dbReference type="ARBA" id="ARBA00023154"/>
    </source>
</evidence>
<organism evidence="13 14">
    <name type="scientific">Buttiauxella izardii</name>
    <dbReference type="NCBI Taxonomy" id="82991"/>
    <lineage>
        <taxon>Bacteria</taxon>
        <taxon>Pseudomonadati</taxon>
        <taxon>Pseudomonadota</taxon>
        <taxon>Gammaproteobacteria</taxon>
        <taxon>Enterobacterales</taxon>
        <taxon>Enterobacteriaceae</taxon>
        <taxon>Buttiauxella</taxon>
    </lineage>
</organism>
<dbReference type="OrthoDB" id="9799110at2"/>
<dbReference type="InterPro" id="IPR018042">
    <property type="entry name" value="Aspartate_kinase_CS"/>
</dbReference>
<dbReference type="InterPro" id="IPR036393">
    <property type="entry name" value="AceGlu_kinase-like_sf"/>
</dbReference>
<gene>
    <name evidence="13" type="primary">lysC</name>
    <name evidence="13" type="ORF">D6029_10320</name>
</gene>
<feature type="domain" description="ACT" evidence="12">
    <location>
        <begin position="315"/>
        <end position="396"/>
    </location>
</feature>
<keyword evidence="14" id="KW-1185">Reference proteome</keyword>
<comment type="catalytic activity">
    <reaction evidence="8 10">
        <text>L-aspartate + ATP = 4-phospho-L-aspartate + ADP</text>
        <dbReference type="Rhea" id="RHEA:23776"/>
        <dbReference type="ChEBI" id="CHEBI:29991"/>
        <dbReference type="ChEBI" id="CHEBI:30616"/>
        <dbReference type="ChEBI" id="CHEBI:57535"/>
        <dbReference type="ChEBI" id="CHEBI:456216"/>
        <dbReference type="EC" id="2.7.2.4"/>
    </reaction>
</comment>
<dbReference type="PANTHER" id="PTHR21499:SF59">
    <property type="entry name" value="ASPARTOKINASE"/>
    <property type="match status" value="1"/>
</dbReference>
<dbReference type="InterPro" id="IPR041745">
    <property type="entry name" value="AKiii-LysC-EC"/>
</dbReference>
<dbReference type="InterPro" id="IPR001341">
    <property type="entry name" value="Asp_kinase"/>
</dbReference>
<evidence type="ECO:0000256" key="2">
    <source>
        <dbReference type="ARBA" id="ARBA00010122"/>
    </source>
</evidence>
<dbReference type="EMBL" id="QZWH01000020">
    <property type="protein sequence ID" value="RJT23352.1"/>
    <property type="molecule type" value="Genomic_DNA"/>
</dbReference>
<dbReference type="InterPro" id="IPR002912">
    <property type="entry name" value="ACT_dom"/>
</dbReference>
<dbReference type="NCBIfam" id="NF006570">
    <property type="entry name" value="PRK09084.1"/>
    <property type="match status" value="1"/>
</dbReference>
<dbReference type="InterPro" id="IPR005260">
    <property type="entry name" value="Asp_kin_monofn"/>
</dbReference>
<evidence type="ECO:0000256" key="8">
    <source>
        <dbReference type="ARBA" id="ARBA00047872"/>
    </source>
</evidence>
<dbReference type="UniPathway" id="UPA00051">
    <property type="reaction ID" value="UER00462"/>
</dbReference>
<dbReference type="EC" id="2.7.2.4" evidence="10"/>
<dbReference type="PIRSF" id="PIRSF000726">
    <property type="entry name" value="Asp_kin"/>
    <property type="match status" value="1"/>
</dbReference>
<dbReference type="GO" id="GO:0009090">
    <property type="term" value="P:homoserine biosynthetic process"/>
    <property type="evidence" value="ECO:0007669"/>
    <property type="project" value="TreeGrafter"/>
</dbReference>
<dbReference type="InterPro" id="IPR045865">
    <property type="entry name" value="ACT-like_dom_sf"/>
</dbReference>
<dbReference type="Proteomes" id="UP000276295">
    <property type="component" value="Unassembled WGS sequence"/>
</dbReference>
<dbReference type="InterPro" id="IPR047962">
    <property type="entry name" value="LysC_ACT_2"/>
</dbReference>
<evidence type="ECO:0000256" key="10">
    <source>
        <dbReference type="RuleBase" id="RU003448"/>
    </source>
</evidence>
<feature type="binding site" evidence="9">
    <location>
        <begin position="223"/>
        <end position="224"/>
    </location>
    <ligand>
        <name>ATP</name>
        <dbReference type="ChEBI" id="CHEBI:30616"/>
    </ligand>
</feature>
<evidence type="ECO:0000256" key="11">
    <source>
        <dbReference type="RuleBase" id="RU004249"/>
    </source>
</evidence>
<dbReference type="CDD" id="cd04258">
    <property type="entry name" value="AAK_AKiii-LysC-EC"/>
    <property type="match status" value="1"/>
</dbReference>
<feature type="binding site" evidence="9">
    <location>
        <position position="234"/>
    </location>
    <ligand>
        <name>ATP</name>
        <dbReference type="ChEBI" id="CHEBI:30616"/>
    </ligand>
</feature>
<keyword evidence="6 9" id="KW-0067">ATP-binding</keyword>
<dbReference type="Pfam" id="PF22468">
    <property type="entry name" value="ACT_9"/>
    <property type="match status" value="1"/>
</dbReference>
<feature type="binding site" evidence="9">
    <location>
        <begin position="10"/>
        <end position="13"/>
    </location>
    <ligand>
        <name>ATP</name>
        <dbReference type="ChEBI" id="CHEBI:30616"/>
    </ligand>
</feature>
<comment type="pathway">
    <text evidence="11">Amino-acid biosynthesis; L-methionine biosynthesis via de novo pathway; L-homoserine from L-aspartate: step 1/3.</text>
</comment>
<dbReference type="Gene3D" id="3.40.1160.10">
    <property type="entry name" value="Acetylglutamate kinase-like"/>
    <property type="match status" value="1"/>
</dbReference>
<reference evidence="13 14" key="1">
    <citation type="submission" date="2018-09" db="EMBL/GenBank/DDBJ databases">
        <title>Draft genome sequence of Buttiauxella izardii CCUG 35510T.</title>
        <authorList>
            <person name="Salva-Serra F."/>
            <person name="Marathe N."/>
            <person name="Moore E."/>
            <person name="Stadler-Svensson L."/>
            <person name="Engstrom-Jakobsson H."/>
        </authorList>
    </citation>
    <scope>NUCLEOTIDE SEQUENCE [LARGE SCALE GENOMIC DNA]</scope>
    <source>
        <strain evidence="13 14">CCUG 35510</strain>
    </source>
</reference>
<keyword evidence="3 10" id="KW-0808">Transferase</keyword>
<dbReference type="Pfam" id="PF00696">
    <property type="entry name" value="AA_kinase"/>
    <property type="match status" value="1"/>
</dbReference>
<feature type="binding site" evidence="9">
    <location>
        <position position="47"/>
    </location>
    <ligand>
        <name>substrate</name>
    </ligand>
</feature>
<evidence type="ECO:0000256" key="5">
    <source>
        <dbReference type="ARBA" id="ARBA00022777"/>
    </source>
</evidence>
<keyword evidence="7" id="KW-0457">Lysine biosynthesis</keyword>
<keyword evidence="5 10" id="KW-0418">Kinase</keyword>
<accession>A0A3A5JSQ3</accession>
<evidence type="ECO:0000313" key="13">
    <source>
        <dbReference type="EMBL" id="RJT23352.1"/>
    </source>
</evidence>
<comment type="pathway">
    <text evidence="11">Amino-acid biosynthesis; L-threonine biosynthesis; L-threonine from L-aspartate: step 1/5.</text>
</comment>
<proteinExistence type="inferred from homology"/>
<evidence type="ECO:0000256" key="1">
    <source>
        <dbReference type="ARBA" id="ARBA00004766"/>
    </source>
</evidence>
<dbReference type="InterPro" id="IPR001048">
    <property type="entry name" value="Asp/Glu/Uridylate_kinase"/>
</dbReference>
<dbReference type="GO" id="GO:0005524">
    <property type="term" value="F:ATP binding"/>
    <property type="evidence" value="ECO:0007669"/>
    <property type="project" value="UniProtKB-KW"/>
</dbReference>
<evidence type="ECO:0000313" key="14">
    <source>
        <dbReference type="Proteomes" id="UP000276295"/>
    </source>
</evidence>
<comment type="similarity">
    <text evidence="2 10">Belongs to the aspartokinase family.</text>
</comment>
<dbReference type="GO" id="GO:0004072">
    <property type="term" value="F:aspartate kinase activity"/>
    <property type="evidence" value="ECO:0007669"/>
    <property type="project" value="UniProtKB-EC"/>
</dbReference>
<evidence type="ECO:0000256" key="3">
    <source>
        <dbReference type="ARBA" id="ARBA00022679"/>
    </source>
</evidence>
<feature type="binding site" evidence="9">
    <location>
        <position position="121"/>
    </location>
    <ligand>
        <name>substrate</name>
    </ligand>
</feature>
<name>A0A3A5JSQ3_9ENTR</name>
<feature type="binding site" evidence="9">
    <location>
        <position position="229"/>
    </location>
    <ligand>
        <name>ATP</name>
        <dbReference type="ChEBI" id="CHEBI:30616"/>
    </ligand>
</feature>
<evidence type="ECO:0000256" key="6">
    <source>
        <dbReference type="ARBA" id="ARBA00022840"/>
    </source>
</evidence>
<dbReference type="PROSITE" id="PS00324">
    <property type="entry name" value="ASPARTOKINASE"/>
    <property type="match status" value="1"/>
</dbReference>
<dbReference type="Gene3D" id="1.20.120.1320">
    <property type="entry name" value="Aspartokinase, catalytic domain"/>
    <property type="match status" value="1"/>
</dbReference>
<dbReference type="UniPathway" id="UPA00050">
    <property type="reaction ID" value="UER00461"/>
</dbReference>